<proteinExistence type="predicted"/>
<comment type="caution">
    <text evidence="2">The sequence shown here is derived from an EMBL/GenBank/DDBJ whole genome shotgun (WGS) entry which is preliminary data.</text>
</comment>
<name>A0A498KLM5_MALDO</name>
<protein>
    <submittedName>
        <fullName evidence="2">Uncharacterized protein</fullName>
    </submittedName>
</protein>
<keyword evidence="3" id="KW-1185">Reference proteome</keyword>
<reference evidence="2 3" key="1">
    <citation type="submission" date="2018-10" db="EMBL/GenBank/DDBJ databases">
        <title>A high-quality apple genome assembly.</title>
        <authorList>
            <person name="Hu J."/>
        </authorList>
    </citation>
    <scope>NUCLEOTIDE SEQUENCE [LARGE SCALE GENOMIC DNA]</scope>
    <source>
        <strain evidence="3">cv. HFTH1</strain>
        <tissue evidence="2">Young leaf</tissue>
    </source>
</reference>
<evidence type="ECO:0000313" key="2">
    <source>
        <dbReference type="EMBL" id="RXI06665.1"/>
    </source>
</evidence>
<gene>
    <name evidence="2" type="ORF">DVH24_025801</name>
</gene>
<sequence length="192" mass="21358">MDESDTYKLDKAEVHRNANPNTEMFIVGTSRKIEHKMILKVIVGRPASWSAMQFLFKHEGETENQPFQMGLGCSYQGEGVIIREITENSEPIQPTMGRRPEKKLKDGSSSNASGAGNRSCFVGMPILEKWSMVEKAIMSEDELQDVPVIEDDNIWDYLDGAAKVEMEALNVRRAGKQPWGGGGWPTSAAKLP</sequence>
<dbReference type="EMBL" id="RDQH01000328">
    <property type="protein sequence ID" value="RXI06665.1"/>
    <property type="molecule type" value="Genomic_DNA"/>
</dbReference>
<feature type="compositionally biased region" description="Low complexity" evidence="1">
    <location>
        <begin position="107"/>
        <end position="116"/>
    </location>
</feature>
<organism evidence="2 3">
    <name type="scientific">Malus domestica</name>
    <name type="common">Apple</name>
    <name type="synonym">Pyrus malus</name>
    <dbReference type="NCBI Taxonomy" id="3750"/>
    <lineage>
        <taxon>Eukaryota</taxon>
        <taxon>Viridiplantae</taxon>
        <taxon>Streptophyta</taxon>
        <taxon>Embryophyta</taxon>
        <taxon>Tracheophyta</taxon>
        <taxon>Spermatophyta</taxon>
        <taxon>Magnoliopsida</taxon>
        <taxon>eudicotyledons</taxon>
        <taxon>Gunneridae</taxon>
        <taxon>Pentapetalae</taxon>
        <taxon>rosids</taxon>
        <taxon>fabids</taxon>
        <taxon>Rosales</taxon>
        <taxon>Rosaceae</taxon>
        <taxon>Amygdaloideae</taxon>
        <taxon>Maleae</taxon>
        <taxon>Malus</taxon>
    </lineage>
</organism>
<evidence type="ECO:0000256" key="1">
    <source>
        <dbReference type="SAM" id="MobiDB-lite"/>
    </source>
</evidence>
<feature type="region of interest" description="Disordered" evidence="1">
    <location>
        <begin position="87"/>
        <end position="116"/>
    </location>
</feature>
<dbReference type="Proteomes" id="UP000290289">
    <property type="component" value="Chromosome 2"/>
</dbReference>
<dbReference type="AlphaFoldDB" id="A0A498KLM5"/>
<accession>A0A498KLM5</accession>
<evidence type="ECO:0000313" key="3">
    <source>
        <dbReference type="Proteomes" id="UP000290289"/>
    </source>
</evidence>